<dbReference type="NCBIfam" id="TIGR02145">
    <property type="entry name" value="Fib_succ_major"/>
    <property type="match status" value="1"/>
</dbReference>
<dbReference type="Pfam" id="PF13385">
    <property type="entry name" value="Laminin_G_3"/>
    <property type="match status" value="3"/>
</dbReference>
<dbReference type="SUPFAM" id="SSF49899">
    <property type="entry name" value="Concanavalin A-like lectins/glucanases"/>
    <property type="match status" value="3"/>
</dbReference>
<accession>A0A0G0JQV9</accession>
<gene>
    <name evidence="2" type="ORF">US91_C0008G0093</name>
</gene>
<dbReference type="AlphaFoldDB" id="A0A0G0JQV9"/>
<reference evidence="2" key="1">
    <citation type="journal article" date="2015" name="Nature">
        <title>rRNA introns, odd ribosomes, and small enigmatic genomes across a large radiation of phyla.</title>
        <authorList>
            <person name="Brown C.T."/>
            <person name="Hug L.A."/>
            <person name="Thomas B.C."/>
            <person name="Sharon I."/>
            <person name="Castelle C.J."/>
            <person name="Singh A."/>
            <person name="Wilkins M.J."/>
            <person name="Williams K.H."/>
            <person name="Banfield J.F."/>
        </authorList>
    </citation>
    <scope>NUCLEOTIDE SEQUENCE [LARGE SCALE GENOMIC DNA]</scope>
</reference>
<evidence type="ECO:0000313" key="2">
    <source>
        <dbReference type="EMBL" id="KKQ69973.1"/>
    </source>
</evidence>
<feature type="domain" description="Fibrobacter succinogenes major paralogous" evidence="1">
    <location>
        <begin position="832"/>
        <end position="1034"/>
    </location>
</feature>
<sequence length="1035" mass="111285">MAGITGRNYIARWDGSTWNTVGDINDINGITETMAVYNNSLYVGGFFNNVGGVLGCTNLARWDGSAWSTVGAGNAINNRVYVLAVYKNSLYVGGMFSSVAGLSGGNNIARWDGSAWNTVGLSSINNHVYALVVYNNSLYVGGIFTNVGGIIGRNYLARWDGSIWNTVGAVSDINYYVYTLGIYNGSLYVGGDFTNVAGITGRNYITRWNGSIWNTVGVINNLNDSVSALAVYNGDLFVGGFFKQSLLKYSSNNDLSVSATLNNINNAWQNVTAVYDGYSAKIYIDGVFSGETIGSIRPKAVSQTNYFVGTGFGSSAPGASPGDYAGQLDDVRIYNRALNQNEITSLNNWSPGQYVHLKIDERQGSVLYDASGNNMNGTSTGVWVDGKINSGISLNGTNGTALISNFQFPISNQFSISNWFNFQTLGTGKPIISHWGGGENNILIKTSDINSDEISVCIAASGSDNCANGATTTAADLRAGDWNHLHLAYNGASATNADRLKLYLNGLYQPMSFTGTISSILQNPSRNLELGANVTNSLYSHIKLDDFQVYHYAQPQSKFSAEFFRGQPVHWWKFAECSGTRIGDSRTWLFGELVVGSSGTQTIAGDCASSSASSARYNGREGMFSGKAINFDGTDDYASTSLFSWPDTAEMSLSFWVNPNVLATAKPIVSQWNGSANSLLIKTDDSDSSRLRLCIAASGVDNCANYAQTPAGTLANGAWKHIFLTYKGAGPANADRLKVYANGMRQTLSFGGTIPSALQNPSSPSLKFAGDPYLTTYANVKMDEIKVWNYALDDFAVKSDYNGGEVMFGKRNPWTCGTDELTDIDGNSYATVQIGTQCWMAENLMVSKNADGSAVNGTGDVDTTPPEAYGDVNWQAVEGYLYNWQDAMNGSTVASAQGICPTGWHVPSHDEWTDLDRYICNAEGNADCDTVFPKDTTTTGYLGTNEGAELKADAPVNGIGTDPNGDDGYSFAGRLAGYHHGTSGSFLGRGTWGNFWSSSESGTNAWCRRLVTVESRVERQAFSKGLGWSVRCLKD</sequence>
<dbReference type="InterPro" id="IPR011871">
    <property type="entry name" value="Fib_succ_major"/>
</dbReference>
<dbReference type="Gene3D" id="2.60.120.200">
    <property type="match status" value="3"/>
</dbReference>
<dbReference type="InterPro" id="IPR013320">
    <property type="entry name" value="ConA-like_dom_sf"/>
</dbReference>
<dbReference type="PANTHER" id="PTHR42535:SF2">
    <property type="entry name" value="CHROMOSOME UNDETERMINED SCAFFOLD_146, WHOLE GENOME SHOTGUN SEQUENCE"/>
    <property type="match status" value="1"/>
</dbReference>
<protein>
    <recommendedName>
        <fullName evidence="1">Fibrobacter succinogenes major paralogous domain-containing protein</fullName>
    </recommendedName>
</protein>
<dbReference type="PANTHER" id="PTHR42535">
    <property type="entry name" value="OOKINETE PROTEIN, PUTATIVE-RELATED"/>
    <property type="match status" value="1"/>
</dbReference>
<name>A0A0G0JQV9_9BACT</name>
<dbReference type="Pfam" id="PF09603">
    <property type="entry name" value="Fib_succ_major"/>
    <property type="match status" value="1"/>
</dbReference>
<comment type="caution">
    <text evidence="2">The sequence shown here is derived from an EMBL/GenBank/DDBJ whole genome shotgun (WGS) entry which is preliminary data.</text>
</comment>
<dbReference type="PATRIC" id="fig|1618638.3.peg.1000"/>
<dbReference type="Proteomes" id="UP000034022">
    <property type="component" value="Unassembled WGS sequence"/>
</dbReference>
<evidence type="ECO:0000259" key="1">
    <source>
        <dbReference type="Pfam" id="PF09603"/>
    </source>
</evidence>
<evidence type="ECO:0000313" key="3">
    <source>
        <dbReference type="Proteomes" id="UP000034022"/>
    </source>
</evidence>
<dbReference type="EMBL" id="LBUU01000008">
    <property type="protein sequence ID" value="KKQ69973.1"/>
    <property type="molecule type" value="Genomic_DNA"/>
</dbReference>
<organism evidence="2 3">
    <name type="scientific">Candidatus Falkowbacteria bacterium GW2011_GWE1_38_31</name>
    <dbReference type="NCBI Taxonomy" id="1618638"/>
    <lineage>
        <taxon>Bacteria</taxon>
        <taxon>Candidatus Falkowiibacteriota</taxon>
    </lineage>
</organism>
<proteinExistence type="predicted"/>